<evidence type="ECO:0000256" key="1">
    <source>
        <dbReference type="SAM" id="SignalP"/>
    </source>
</evidence>
<protein>
    <submittedName>
        <fullName evidence="2">Uncharacterized protein</fullName>
    </submittedName>
</protein>
<dbReference type="VEuPathDB" id="CryptoDB:cubi_01146"/>
<proteinExistence type="predicted"/>
<evidence type="ECO:0000313" key="3">
    <source>
        <dbReference type="Proteomes" id="UP000186176"/>
    </source>
</evidence>
<comment type="caution">
    <text evidence="2">The sequence shown here is derived from an EMBL/GenBank/DDBJ whole genome shotgun (WGS) entry which is preliminary data.</text>
</comment>
<dbReference type="GeneID" id="39977937"/>
<gene>
    <name evidence="2" type="ORF">cubi_01146</name>
</gene>
<keyword evidence="1" id="KW-0732">Signal</keyword>
<dbReference type="RefSeq" id="XP_028875495.1">
    <property type="nucleotide sequence ID" value="XM_029018158.1"/>
</dbReference>
<name>A0A1J4MJC8_9CRYT</name>
<dbReference type="Proteomes" id="UP000186176">
    <property type="component" value="Unassembled WGS sequence"/>
</dbReference>
<keyword evidence="3" id="KW-1185">Reference proteome</keyword>
<feature type="chain" id="PRO_5013131349" evidence="1">
    <location>
        <begin position="29"/>
        <end position="1511"/>
    </location>
</feature>
<sequence length="1511" mass="165744">MNKLQKYFGVFLVGLFINTLLGSTSVSATTDAEIASIASLPRESCSLGFSCQATASCRGGSVIGLCSKKLADGYTLRLRGKIPESLNIFATKFNGFPVDQTKLVLRIYDDNKKPFIDMIITKETVGFSLVGALDTMNFVSSKRISKGINLDTTPSNFRVEGGDSFDIYLFYRNTYLTFLFKHKDGKYYEVGSLFIENKIISSIAPLTGPMDYNVHFEQSIALSIPSTYVTPVIPGNPSPLIYSGPYTIRRGTYVVYPGGSVIEDGIKFVFNQGEVSSNKVKHKFIKYNESKTQVTISITYSGNYKYKFNIVNDFKKETQNVDFDASSLKNNHLGANGADIVHLGYLFTDGNLVVCIGDTCFASTNISGSEIGKIETTVWFTGSVMLSIPDQTLVGSAVGKYKCKVGETSCTGSEYRFKNPLSPGQKLEIEGLYSQGDYFKAFASTAQKELIGAIAMGDSDHMRAAVFLTKNSVSLMMFSDSGIATDSCSVYLSGNNVLDRTKEIKLIIGLSNSNKLGVSGYFGNNVLLLCELNLGSAIINRVRPVKDNFHSSSSKFTLSNDYPAQGYEGISGGSSTSRTQQQAANCYLATNGQCNAAKIVHMDGLGFVKGTYMTVKSSSVTFPFTFYVKSSDNNSDQLAFTFISTGKFSMRNVNTQDIFYTKIPPSCLERILLQGLSILLSSDQSRLYASICGLVLGSVPTTSLNKKLTFIFHNNMKGNTVEVSTFPVYGGGSVALDYEAEKYSAYSSNIRKDDDLSFASPCDAKKAISTSLGDCSSLINMSTSKLTNGYSIFITGTVEKPSSHVEQAFNIGIPIENTIQVFNLKADNGRTIYQFFITQDQLGLSIHNPNGIGGYPPSHVGASVPPNVNLEEGAKYKVGIGFKDAAINLLIENPYGSGKFALLRRTLVSQISAWGETIYNCQFTGFVPINSIVPELLVKSSYSYSLSNNLNVWFPVSKEFYASKTGDDSCTLNVYGVCTTKKVYMPGNKPVNNDSKFFIRLYSFQKTAFSIYFKKEDGTVVAQFDFTSSSTLWNGNITVKFKTGFEESTDSYNLNLGSSDFIVHFTGNAMGYYLGGQWRVFLSLKDHSNFNQVSVSQLDGFVIEYVRTTNSNPSPWQYLKYGSTTAKASMVLAYDQCNSQTPTESWFSRTGVYYPGTSIENLCSTALHPDKFAITFKSHYPTYVKDELSKTFPNFPGFLNSFVLLYNGSVVYTLVVARKYISFFSSLYSGEAGSFSSCSSQVPDESEFQPGKQYYITFYVDGTDLHVYFHSYIVGKSALLCKLPYNSHFNAAKTFGQVYISSSNTVAGVIYNIKRTLYNPSLNTNYLYPMGTVTSKNAILSSGMPFSPNESLSIEMTCGKDLIFSGQTGKPQLKLSTNGSKFTLENIPGKINATGTLSGDCVCSTNKKIIVNLAYINGQFRLIACKTSAASIFTTGVSIYQVSSEVELRVTYRTDLRLAVANSLTSSQIIKVEEQPDTSKDDENAAIADKYIPESFTIQATMHVIPKYTTS</sequence>
<accession>A0A1J4MJC8</accession>
<dbReference type="EMBL" id="LRBP01000012">
    <property type="protein sequence ID" value="OII74302.1"/>
    <property type="molecule type" value="Genomic_DNA"/>
</dbReference>
<reference evidence="2 3" key="1">
    <citation type="submission" date="2016-10" db="EMBL/GenBank/DDBJ databases">
        <title>Reductive evolution of mitochondrial metabolism and differential evolution of invasion-related proteins in Cryptosporidium.</title>
        <authorList>
            <person name="Liu S."/>
            <person name="Roellig D.M."/>
            <person name="Guo Y."/>
            <person name="Li N."/>
            <person name="Frace M.A."/>
            <person name="Tang K."/>
            <person name="Zhang L."/>
            <person name="Feng Y."/>
            <person name="Xiao L."/>
        </authorList>
    </citation>
    <scope>NUCLEOTIDE SEQUENCE [LARGE SCALE GENOMIC DNA]</scope>
    <source>
        <strain evidence="2">39726</strain>
    </source>
</reference>
<organism evidence="2 3">
    <name type="scientific">Cryptosporidium ubiquitum</name>
    <dbReference type="NCBI Taxonomy" id="857276"/>
    <lineage>
        <taxon>Eukaryota</taxon>
        <taxon>Sar</taxon>
        <taxon>Alveolata</taxon>
        <taxon>Apicomplexa</taxon>
        <taxon>Conoidasida</taxon>
        <taxon>Coccidia</taxon>
        <taxon>Eucoccidiorida</taxon>
        <taxon>Eimeriorina</taxon>
        <taxon>Cryptosporidiidae</taxon>
        <taxon>Cryptosporidium</taxon>
    </lineage>
</organism>
<evidence type="ECO:0000313" key="2">
    <source>
        <dbReference type="EMBL" id="OII74302.1"/>
    </source>
</evidence>
<feature type="signal peptide" evidence="1">
    <location>
        <begin position="1"/>
        <end position="28"/>
    </location>
</feature>
<dbReference type="OrthoDB" id="340622at2759"/>